<evidence type="ECO:0000256" key="1">
    <source>
        <dbReference type="ARBA" id="ARBA00004167"/>
    </source>
</evidence>
<feature type="domain" description="Penicillin-binding protein transpeptidase" evidence="15">
    <location>
        <begin position="280"/>
        <end position="607"/>
    </location>
</feature>
<dbReference type="GO" id="GO:0006508">
    <property type="term" value="P:proteolysis"/>
    <property type="evidence" value="ECO:0007669"/>
    <property type="project" value="UniProtKB-KW"/>
</dbReference>
<feature type="domain" description="Penicillin-binding protein dimerisation" evidence="16">
    <location>
        <begin position="77"/>
        <end position="248"/>
    </location>
</feature>
<keyword evidence="13 14" id="KW-0961">Cell wall biogenesis/degradation</keyword>
<accession>D0L084</accession>
<dbReference type="InterPro" id="IPR005311">
    <property type="entry name" value="PBP_dimer"/>
</dbReference>
<keyword evidence="12 14" id="KW-0472">Membrane</keyword>
<evidence type="ECO:0000256" key="2">
    <source>
        <dbReference type="ARBA" id="ARBA00004236"/>
    </source>
</evidence>
<evidence type="ECO:0000256" key="14">
    <source>
        <dbReference type="HAMAP-Rule" id="MF_02081"/>
    </source>
</evidence>
<comment type="function">
    <text evidence="14">Catalyzes cross-linking of the peptidoglycan cell wall.</text>
</comment>
<reference evidence="17 18" key="1">
    <citation type="submission" date="2009-10" db="EMBL/GenBank/DDBJ databases">
        <title>Complete sequence of Halothiobacillus neapolitanus c2.</title>
        <authorList>
            <consortium name="US DOE Joint Genome Institute"/>
            <person name="Lucas S."/>
            <person name="Copeland A."/>
            <person name="Lapidus A."/>
            <person name="Glavina del Rio T."/>
            <person name="Tice H."/>
            <person name="Bruce D."/>
            <person name="Goodwin L."/>
            <person name="Pitluck S."/>
            <person name="Davenport K."/>
            <person name="Brettin T."/>
            <person name="Detter J.C."/>
            <person name="Han C."/>
            <person name="Tapia R."/>
            <person name="Larimer F."/>
            <person name="Land M."/>
            <person name="Hauser L."/>
            <person name="Kyrpides N."/>
            <person name="Mikhailova N."/>
            <person name="Kerfeld C."/>
            <person name="Cannon G."/>
            <person name="Heinhort S."/>
        </authorList>
    </citation>
    <scope>NUCLEOTIDE SEQUENCE [LARGE SCALE GENOMIC DNA]</scope>
    <source>
        <strain evidence="18">ATCC 23641 / c2</strain>
    </source>
</reference>
<keyword evidence="3 14" id="KW-1003">Cell membrane</keyword>
<keyword evidence="8 14" id="KW-0378">Hydrolase</keyword>
<keyword evidence="7 14" id="KW-0812">Transmembrane</keyword>
<dbReference type="Gene3D" id="3.30.1390.30">
    <property type="entry name" value="Penicillin-binding protein 2a, domain 3"/>
    <property type="match status" value="1"/>
</dbReference>
<dbReference type="InterPro" id="IPR036138">
    <property type="entry name" value="PBP_dimer_sf"/>
</dbReference>
<dbReference type="GO" id="GO:0008658">
    <property type="term" value="F:penicillin binding"/>
    <property type="evidence" value="ECO:0007669"/>
    <property type="project" value="UniProtKB-UniRule"/>
</dbReference>
<dbReference type="FunFam" id="3.40.710.10:FF:000024">
    <property type="entry name" value="Penicillin-binding protein 2"/>
    <property type="match status" value="1"/>
</dbReference>
<protein>
    <recommendedName>
        <fullName evidence="14">Peptidoglycan D,D-transpeptidase MrdA</fullName>
        <ecNumber evidence="14">3.4.16.4</ecNumber>
    </recommendedName>
    <alternativeName>
        <fullName evidence="14">Penicillin-binding protein 2</fullName>
        <shortName evidence="14">PBP-2</shortName>
    </alternativeName>
</protein>
<evidence type="ECO:0000259" key="15">
    <source>
        <dbReference type="Pfam" id="PF00905"/>
    </source>
</evidence>
<sequence length="627" mass="69960">MSIREAIRDAHLNRAHDRRLNDKHFSRQIFRRRVFLAALIALLVFTVLLWRAAFLQVDRHAHFSEMAENNRTRTLVIPPERGRIFDDGGRVVADNVATYQAQIVPEDTVDLKRELSMLQQVLKLDDDTLHDLKERIKFGRSFDPILVKSDLTAVEMAKLAQLQPWLAGVSVESSLKRVYPYRQLLAHVVGYVGRINVADLKRINADLYQGTQYIGKSGIEREYEDDLHGKPGFKTVEVDAVGRVVKVLKVVPPVAGKDIHLTLDVPLQGIAAAALGSYSGAVVAQDPATGAIKAMVSRPSFDPNLFVDGISHKNYQTLLNDPERPLFDRAITATYPPGSTIKPVMALAGLQYGFLDPNKKFFAGPYFQIPGDKHHYRDWRKWGHGWVDLDQAITQSCDVYFYDLAYRMGIDPMHTFLTEFGLGRKTGIDLPGESSGLVPSPKWKRKTKNLPWYPGETVIAGIGQGYMLTTVLQLAQTTSILAESGKRYRPWLVASNEDKEPSIELKSQSFWNDVRHGMFDVINSPHGTARRIAAPYLIAGKTGTAQVFTVAQNASYNAKDLAKKLHDHAVFIGFAPYDDPKIAVAVLAEHGGSGSGTAAPVARRVMDYYLGFEPKKTVKMEFVKHGD</sequence>
<keyword evidence="17" id="KW-0808">Transferase</keyword>
<dbReference type="OrthoDB" id="9766847at2"/>
<keyword evidence="17" id="KW-0328">Glycosyltransferase</keyword>
<dbReference type="GO" id="GO:0071972">
    <property type="term" value="F:peptidoglycan L,D-transpeptidase activity"/>
    <property type="evidence" value="ECO:0007669"/>
    <property type="project" value="TreeGrafter"/>
</dbReference>
<evidence type="ECO:0000259" key="16">
    <source>
        <dbReference type="Pfam" id="PF03717"/>
    </source>
</evidence>
<dbReference type="GO" id="GO:0008360">
    <property type="term" value="P:regulation of cell shape"/>
    <property type="evidence" value="ECO:0007669"/>
    <property type="project" value="UniProtKB-KW"/>
</dbReference>
<feature type="transmembrane region" description="Helical" evidence="14">
    <location>
        <begin position="34"/>
        <end position="54"/>
    </location>
</feature>
<dbReference type="Proteomes" id="UP000009102">
    <property type="component" value="Chromosome"/>
</dbReference>
<comment type="pathway">
    <text evidence="14">Cell wall biogenesis; peptidoglycan biosynthesis.</text>
</comment>
<evidence type="ECO:0000256" key="4">
    <source>
        <dbReference type="ARBA" id="ARBA00022519"/>
    </source>
</evidence>
<keyword evidence="9 14" id="KW-0133">Cell shape</keyword>
<dbReference type="GO" id="GO:0016757">
    <property type="term" value="F:glycosyltransferase activity"/>
    <property type="evidence" value="ECO:0007669"/>
    <property type="project" value="UniProtKB-KW"/>
</dbReference>
<dbReference type="Gene3D" id="3.90.1310.10">
    <property type="entry name" value="Penicillin-binding protein 2a (Domain 2)"/>
    <property type="match status" value="1"/>
</dbReference>
<name>D0L084_HALNC</name>
<evidence type="ECO:0000256" key="3">
    <source>
        <dbReference type="ARBA" id="ARBA00022475"/>
    </source>
</evidence>
<evidence type="ECO:0000256" key="10">
    <source>
        <dbReference type="ARBA" id="ARBA00022984"/>
    </source>
</evidence>
<dbReference type="PANTHER" id="PTHR30627:SF2">
    <property type="entry name" value="PEPTIDOGLYCAN D,D-TRANSPEPTIDASE MRDA"/>
    <property type="match status" value="1"/>
</dbReference>
<dbReference type="GO" id="GO:0009002">
    <property type="term" value="F:serine-type D-Ala-D-Ala carboxypeptidase activity"/>
    <property type="evidence" value="ECO:0007669"/>
    <property type="project" value="UniProtKB-UniRule"/>
</dbReference>
<comment type="subcellular location">
    <subcellularLocation>
        <location evidence="14">Cell inner membrane</location>
        <topology evidence="14">Single-pass membrane protein</topology>
    </subcellularLocation>
    <subcellularLocation>
        <location evidence="2">Cell membrane</location>
    </subcellularLocation>
    <subcellularLocation>
        <location evidence="1">Membrane</location>
        <topology evidence="1">Single-pass membrane protein</topology>
    </subcellularLocation>
</comment>
<evidence type="ECO:0000256" key="12">
    <source>
        <dbReference type="ARBA" id="ARBA00023136"/>
    </source>
</evidence>
<dbReference type="Pfam" id="PF00905">
    <property type="entry name" value="Transpeptidase"/>
    <property type="match status" value="1"/>
</dbReference>
<organism evidence="17 18">
    <name type="scientific">Halothiobacillus neapolitanus (strain ATCC 23641 / DSM 15147 / CIP 104769 / NCIMB 8539 / c2)</name>
    <name type="common">Thiobacillus neapolitanus</name>
    <dbReference type="NCBI Taxonomy" id="555778"/>
    <lineage>
        <taxon>Bacteria</taxon>
        <taxon>Pseudomonadati</taxon>
        <taxon>Pseudomonadota</taxon>
        <taxon>Gammaproteobacteria</taxon>
        <taxon>Chromatiales</taxon>
        <taxon>Halothiobacillaceae</taxon>
        <taxon>Halothiobacillus</taxon>
    </lineage>
</organism>
<dbReference type="Gene3D" id="3.40.710.10">
    <property type="entry name" value="DD-peptidase/beta-lactamase superfamily"/>
    <property type="match status" value="1"/>
</dbReference>
<dbReference type="GO" id="GO:0005886">
    <property type="term" value="C:plasma membrane"/>
    <property type="evidence" value="ECO:0007669"/>
    <property type="project" value="UniProtKB-SubCell"/>
</dbReference>
<dbReference type="EMBL" id="CP001801">
    <property type="protein sequence ID" value="ACX96107.1"/>
    <property type="molecule type" value="Genomic_DNA"/>
</dbReference>
<feature type="active site" description="Acyl-ester intermediate" evidence="14">
    <location>
        <position position="339"/>
    </location>
</feature>
<gene>
    <name evidence="14" type="primary">mrdA</name>
    <name evidence="17" type="ordered locus">Hneap_1271</name>
</gene>
<keyword evidence="5 14" id="KW-0121">Carboxypeptidase</keyword>
<dbReference type="Pfam" id="PF03717">
    <property type="entry name" value="PBP_dimer"/>
    <property type="match status" value="1"/>
</dbReference>
<dbReference type="AlphaFoldDB" id="D0L084"/>
<dbReference type="HOGENOM" id="CLU_009289_1_2_6"/>
<evidence type="ECO:0000313" key="18">
    <source>
        <dbReference type="Proteomes" id="UP000009102"/>
    </source>
</evidence>
<keyword evidence="10 14" id="KW-0573">Peptidoglycan synthesis</keyword>
<dbReference type="SUPFAM" id="SSF56601">
    <property type="entry name" value="beta-lactamase/transpeptidase-like"/>
    <property type="match status" value="1"/>
</dbReference>
<dbReference type="InterPro" id="IPR012338">
    <property type="entry name" value="Beta-lactam/transpept-like"/>
</dbReference>
<comment type="caution">
    <text evidence="14">Lacks conserved residue(s) required for the propagation of feature annotation.</text>
</comment>
<dbReference type="eggNOG" id="COG0768">
    <property type="taxonomic scope" value="Bacteria"/>
</dbReference>
<comment type="similarity">
    <text evidence="14">Belongs to the transpeptidase family. MrdA subfamily.</text>
</comment>
<evidence type="ECO:0000256" key="13">
    <source>
        <dbReference type="ARBA" id="ARBA00023316"/>
    </source>
</evidence>
<dbReference type="KEGG" id="hna:Hneap_1271"/>
<dbReference type="RefSeq" id="WP_012824141.1">
    <property type="nucleotide sequence ID" value="NC_013422.1"/>
</dbReference>
<evidence type="ECO:0000256" key="11">
    <source>
        <dbReference type="ARBA" id="ARBA00022989"/>
    </source>
</evidence>
<keyword evidence="11 14" id="KW-1133">Transmembrane helix</keyword>
<dbReference type="InterPro" id="IPR050515">
    <property type="entry name" value="Beta-lactam/transpept"/>
</dbReference>
<evidence type="ECO:0000256" key="7">
    <source>
        <dbReference type="ARBA" id="ARBA00022692"/>
    </source>
</evidence>
<dbReference type="EC" id="3.4.16.4" evidence="14"/>
<evidence type="ECO:0000256" key="8">
    <source>
        <dbReference type="ARBA" id="ARBA00022801"/>
    </source>
</evidence>
<keyword evidence="4 14" id="KW-0997">Cell inner membrane</keyword>
<keyword evidence="18" id="KW-1185">Reference proteome</keyword>
<dbReference type="GO" id="GO:0071555">
    <property type="term" value="P:cell wall organization"/>
    <property type="evidence" value="ECO:0007669"/>
    <property type="project" value="UniProtKB-KW"/>
</dbReference>
<dbReference type="GO" id="GO:0009252">
    <property type="term" value="P:peptidoglycan biosynthetic process"/>
    <property type="evidence" value="ECO:0007669"/>
    <property type="project" value="UniProtKB-UniRule"/>
</dbReference>
<evidence type="ECO:0000256" key="5">
    <source>
        <dbReference type="ARBA" id="ARBA00022645"/>
    </source>
</evidence>
<proteinExistence type="inferred from homology"/>
<dbReference type="InterPro" id="IPR017790">
    <property type="entry name" value="Penicillin-binding_protein_2"/>
</dbReference>
<dbReference type="PANTHER" id="PTHR30627">
    <property type="entry name" value="PEPTIDOGLYCAN D,D-TRANSPEPTIDASE"/>
    <property type="match status" value="1"/>
</dbReference>
<keyword evidence="6 14" id="KW-0645">Protease</keyword>
<dbReference type="HAMAP" id="MF_02081">
    <property type="entry name" value="MrdA_transpept"/>
    <property type="match status" value="1"/>
</dbReference>
<dbReference type="SUPFAM" id="SSF56519">
    <property type="entry name" value="Penicillin binding protein dimerisation domain"/>
    <property type="match status" value="1"/>
</dbReference>
<dbReference type="InterPro" id="IPR001460">
    <property type="entry name" value="PCN-bd_Tpept"/>
</dbReference>
<evidence type="ECO:0000313" key="17">
    <source>
        <dbReference type="EMBL" id="ACX96107.1"/>
    </source>
</evidence>
<dbReference type="STRING" id="555778.Hneap_1271"/>
<comment type="catalytic activity">
    <reaction evidence="14">
        <text>Preferential cleavage: (Ac)2-L-Lys-D-Ala-|-D-Ala. Also transpeptidation of peptidyl-alanyl moieties that are N-acyl substituents of D-alanine.</text>
        <dbReference type="EC" id="3.4.16.4"/>
    </reaction>
</comment>
<dbReference type="NCBIfam" id="TIGR03423">
    <property type="entry name" value="pbp2_mrdA"/>
    <property type="match status" value="1"/>
</dbReference>
<dbReference type="UniPathway" id="UPA00219"/>
<evidence type="ECO:0000256" key="9">
    <source>
        <dbReference type="ARBA" id="ARBA00022960"/>
    </source>
</evidence>
<evidence type="ECO:0000256" key="6">
    <source>
        <dbReference type="ARBA" id="ARBA00022670"/>
    </source>
</evidence>